<dbReference type="EMBL" id="CP021407">
    <property type="protein sequence ID" value="ATI43873.1"/>
    <property type="molecule type" value="Genomic_DNA"/>
</dbReference>
<dbReference type="InterPro" id="IPR011008">
    <property type="entry name" value="Dimeric_a/b-barrel"/>
</dbReference>
<dbReference type="SUPFAM" id="SSF54909">
    <property type="entry name" value="Dimeric alpha+beta barrel"/>
    <property type="match status" value="1"/>
</dbReference>
<name>A0A291M4F3_9RHOB</name>
<accession>A0A291M4F3</accession>
<keyword evidence="3" id="KW-0614">Plasmid</keyword>
<gene>
    <name evidence="3" type="ORF">CBW24_17200</name>
</gene>
<evidence type="ECO:0000256" key="1">
    <source>
        <dbReference type="ARBA" id="ARBA00007689"/>
    </source>
</evidence>
<protein>
    <recommendedName>
        <fullName evidence="2">YCII-related domain-containing protein</fullName>
    </recommendedName>
</protein>
<evidence type="ECO:0000313" key="4">
    <source>
        <dbReference type="Proteomes" id="UP000219050"/>
    </source>
</evidence>
<evidence type="ECO:0000259" key="2">
    <source>
        <dbReference type="Pfam" id="PF03795"/>
    </source>
</evidence>
<dbReference type="OrthoDB" id="5523400at2"/>
<dbReference type="Gene3D" id="3.30.70.1060">
    <property type="entry name" value="Dimeric alpha+beta barrel"/>
    <property type="match status" value="1"/>
</dbReference>
<feature type="domain" description="YCII-related" evidence="2">
    <location>
        <begin position="22"/>
        <end position="107"/>
    </location>
</feature>
<dbReference type="Pfam" id="PF03795">
    <property type="entry name" value="YCII"/>
    <property type="match status" value="1"/>
</dbReference>
<keyword evidence="4" id="KW-1185">Reference proteome</keyword>
<sequence>MPDWSTYRETARSRGALALELFVVMSTPTEDGPDLAAHLPNHLDYQRQLETAGHLFLAGPMSDASGTRVEGAGLIIYRAASLDDARALADADPMHAAGARHYTLRRWMVNEGSLTVNVGLSTGHATAS</sequence>
<geneLocation type="plasmid" evidence="4">
    <name>pdy25-c</name>
</geneLocation>
<dbReference type="PANTHER" id="PTHR37828">
    <property type="entry name" value="GSR2449 PROTEIN"/>
    <property type="match status" value="1"/>
</dbReference>
<dbReference type="AlphaFoldDB" id="A0A291M4F3"/>
<dbReference type="Proteomes" id="UP000219050">
    <property type="component" value="Plasmid pDY25-C"/>
</dbReference>
<comment type="similarity">
    <text evidence="1">Belongs to the YciI family.</text>
</comment>
<dbReference type="PANTHER" id="PTHR37828:SF1">
    <property type="entry name" value="YCII-RELATED DOMAIN-CONTAINING PROTEIN"/>
    <property type="match status" value="1"/>
</dbReference>
<proteinExistence type="inferred from homology"/>
<reference evidence="3 4" key="1">
    <citation type="submission" date="2017-05" db="EMBL/GenBank/DDBJ databases">
        <title>Comparative genomic and metabolic analysis of manganese-oxidizing mechanisms in Celeribater manganoxidans DY25T: its adaption to the environment of polymetallic nodule.</title>
        <authorList>
            <person name="Wang X."/>
        </authorList>
    </citation>
    <scope>NUCLEOTIDE SEQUENCE [LARGE SCALE GENOMIC DNA]</scope>
    <source>
        <strain evidence="3 4">DY25</strain>
        <plasmid evidence="4">pdy25-c</plasmid>
    </source>
</reference>
<organism evidence="3 4">
    <name type="scientific">Pacificitalea manganoxidans</name>
    <dbReference type="NCBI Taxonomy" id="1411902"/>
    <lineage>
        <taxon>Bacteria</taxon>
        <taxon>Pseudomonadati</taxon>
        <taxon>Pseudomonadota</taxon>
        <taxon>Alphaproteobacteria</taxon>
        <taxon>Rhodobacterales</taxon>
        <taxon>Paracoccaceae</taxon>
        <taxon>Pacificitalea</taxon>
    </lineage>
</organism>
<dbReference type="KEGG" id="cmag:CBW24_17200"/>
<dbReference type="RefSeq" id="WP_097374515.1">
    <property type="nucleotide sequence ID" value="NZ_CP021407.1"/>
</dbReference>
<evidence type="ECO:0000313" key="3">
    <source>
        <dbReference type="EMBL" id="ATI43873.1"/>
    </source>
</evidence>
<dbReference type="InterPro" id="IPR005545">
    <property type="entry name" value="YCII"/>
</dbReference>